<feature type="chain" id="PRO_5035222252" description="Lipoprotein" evidence="1">
    <location>
        <begin position="19"/>
        <end position="176"/>
    </location>
</feature>
<accession>A0A8J7JDJ6</accession>
<evidence type="ECO:0000313" key="3">
    <source>
        <dbReference type="Proteomes" id="UP000636888"/>
    </source>
</evidence>
<organism evidence="2 3">
    <name type="scientific">Geomesophilobacter sediminis</name>
    <dbReference type="NCBI Taxonomy" id="2798584"/>
    <lineage>
        <taxon>Bacteria</taxon>
        <taxon>Pseudomonadati</taxon>
        <taxon>Thermodesulfobacteriota</taxon>
        <taxon>Desulfuromonadia</taxon>
        <taxon>Geobacterales</taxon>
        <taxon>Geobacteraceae</taxon>
        <taxon>Geomesophilobacter</taxon>
    </lineage>
</organism>
<name>A0A8J7JDJ6_9BACT</name>
<proteinExistence type="predicted"/>
<dbReference type="Proteomes" id="UP000636888">
    <property type="component" value="Unassembled WGS sequence"/>
</dbReference>
<dbReference type="PROSITE" id="PS51257">
    <property type="entry name" value="PROKAR_LIPOPROTEIN"/>
    <property type="match status" value="1"/>
</dbReference>
<sequence length="176" mass="18085">MRLIKLLILISVAFLAAACGGGGGSTPPQRTATITFGVMSNITTQILGITLAAKLPPGVDVAFNPSTFELTKPSLRATTGTLQGGVNGTFSSSTNTVTLNWVGGGLTRDFGALPFAQLDCTIRPGVNLTQQDFTTLNTPFPAFVAAGADATTNAPASTDDIWAGKVTPTMTVNFGF</sequence>
<keyword evidence="3" id="KW-1185">Reference proteome</keyword>
<feature type="signal peptide" evidence="1">
    <location>
        <begin position="1"/>
        <end position="18"/>
    </location>
</feature>
<keyword evidence="1" id="KW-0732">Signal</keyword>
<reference evidence="2" key="1">
    <citation type="submission" date="2020-12" db="EMBL/GenBank/DDBJ databases">
        <title>Geomonas sp. Red875, isolated from river sediment.</title>
        <authorList>
            <person name="Xu Z."/>
            <person name="Zhang Z."/>
            <person name="Masuda Y."/>
            <person name="Itoh H."/>
            <person name="Senoo K."/>
        </authorList>
    </citation>
    <scope>NUCLEOTIDE SEQUENCE</scope>
    <source>
        <strain evidence="2">Red875</strain>
    </source>
</reference>
<gene>
    <name evidence="2" type="ORF">JFN93_11705</name>
</gene>
<evidence type="ECO:0008006" key="4">
    <source>
        <dbReference type="Google" id="ProtNLM"/>
    </source>
</evidence>
<evidence type="ECO:0000256" key="1">
    <source>
        <dbReference type="SAM" id="SignalP"/>
    </source>
</evidence>
<protein>
    <recommendedName>
        <fullName evidence="4">Lipoprotein</fullName>
    </recommendedName>
</protein>
<evidence type="ECO:0000313" key="2">
    <source>
        <dbReference type="EMBL" id="MBJ6725376.1"/>
    </source>
</evidence>
<comment type="caution">
    <text evidence="2">The sequence shown here is derived from an EMBL/GenBank/DDBJ whole genome shotgun (WGS) entry which is preliminary data.</text>
</comment>
<dbReference type="AlphaFoldDB" id="A0A8J7JDJ6"/>
<dbReference type="RefSeq" id="WP_199384273.1">
    <property type="nucleotide sequence ID" value="NZ_JAEMHM010000009.1"/>
</dbReference>
<dbReference type="EMBL" id="JAEMHM010000009">
    <property type="protein sequence ID" value="MBJ6725376.1"/>
    <property type="molecule type" value="Genomic_DNA"/>
</dbReference>